<name>A0A0E9VGQ4_ANGAN</name>
<sequence length="23" mass="2541">MAESVPNAWTLIICIPTPFVNHS</sequence>
<reference evidence="1" key="1">
    <citation type="submission" date="2014-11" db="EMBL/GenBank/DDBJ databases">
        <authorList>
            <person name="Amaro Gonzalez C."/>
        </authorList>
    </citation>
    <scope>NUCLEOTIDE SEQUENCE</scope>
</reference>
<dbReference type="EMBL" id="GBXM01031952">
    <property type="protein sequence ID" value="JAH76625.1"/>
    <property type="molecule type" value="Transcribed_RNA"/>
</dbReference>
<organism evidence="1">
    <name type="scientific">Anguilla anguilla</name>
    <name type="common">European freshwater eel</name>
    <name type="synonym">Muraena anguilla</name>
    <dbReference type="NCBI Taxonomy" id="7936"/>
    <lineage>
        <taxon>Eukaryota</taxon>
        <taxon>Metazoa</taxon>
        <taxon>Chordata</taxon>
        <taxon>Craniata</taxon>
        <taxon>Vertebrata</taxon>
        <taxon>Euteleostomi</taxon>
        <taxon>Actinopterygii</taxon>
        <taxon>Neopterygii</taxon>
        <taxon>Teleostei</taxon>
        <taxon>Anguilliformes</taxon>
        <taxon>Anguillidae</taxon>
        <taxon>Anguilla</taxon>
    </lineage>
</organism>
<accession>A0A0E9VGQ4</accession>
<dbReference type="AlphaFoldDB" id="A0A0E9VGQ4"/>
<proteinExistence type="predicted"/>
<protein>
    <submittedName>
        <fullName evidence="1">Uncharacterized protein</fullName>
    </submittedName>
</protein>
<reference evidence="1" key="2">
    <citation type="journal article" date="2015" name="Fish Shellfish Immunol.">
        <title>Early steps in the European eel (Anguilla anguilla)-Vibrio vulnificus interaction in the gills: Role of the RtxA13 toxin.</title>
        <authorList>
            <person name="Callol A."/>
            <person name="Pajuelo D."/>
            <person name="Ebbesson L."/>
            <person name="Teles M."/>
            <person name="MacKenzie S."/>
            <person name="Amaro C."/>
        </authorList>
    </citation>
    <scope>NUCLEOTIDE SEQUENCE</scope>
</reference>
<evidence type="ECO:0000313" key="1">
    <source>
        <dbReference type="EMBL" id="JAH76625.1"/>
    </source>
</evidence>